<proteinExistence type="inferred from homology"/>
<dbReference type="PANTHER" id="PTHR43399">
    <property type="entry name" value="SUBTILISIN-RELATED"/>
    <property type="match status" value="1"/>
</dbReference>
<sequence length="994" mass="112148">MSVETQTRIRDLYGKYEGGAKKTDGPAVPKSRESQASSENPVQKLLRLISEEDWKLDTSKHLEIKAHIMATEDFGIYGDKLLLQLISQVHPNPLNWEDSIWMNGKGRSFLYWMLRDEDLKGQFENPPEDGERGADKLSEKLPIHLAIDKENLSFLTCFLGLYHEAKFGEDSSRAVFLEQLDRALEAKDKAGNNAVHLAMANCLPFVPFMVAACSAKALKDTDSAGQTPLHCAFRMRLSSSALATAIPPQPNIAYKKPENGNESYIPIWDKVFDPCRVLQEIKQRADAKEILPSILTTINKSGYSPYQEKFDKYDSRKDSGRKAMSIDLKSEMKNLIFENVKGIPNVSKALYGSSGNVKELCLDMSDFNQTSHNFEKFVEKLTTLDGNGDEGIGMDMIEDETTLQFENILFFVHLPDLNYVKQPLPHQVLKKLFLWLRDRKGVQTIKRLNVPDCTTNPINPAFFRLTILNHFVIEELDWRILDMNLDILTQKVAGRSFQNSHAKESSKTVNTGDHLKKLTLYSSGNWGVLHHWISKDGLATLPKLTSVQIEIVTLDPADGLHDQSTRASYLKMATAYKDHLETWHSKMKEDYNMNRDRYRSEGLNFGYELKVNIEAKWYYPPPPHEPEEPTAHVPKHQFTGQLGPCQKFLDDLTRVILDEKKQGNIDNGKLYTASSKGSTYETIEDSPHYVRRFQQYALRKNLKCIDERIKVAVIDNGADRIRSIVGEMIAKGVSYVTADLADQSNSDRILPWWMVSDAHGTQMASLIGQTNPYCRLYIARVGKGRDNIDPKNAAKAIRWALDQNVDIISMSWTTKKDETELRDAIVDASKPKSNKRPTLIFCSTADEGVSSEAIYPADYEKNVVKVSATDRWGQLSAMSRSAKPADIQIPGENIEAVGPAYIGSVFPTVSGSSVATALAAGIASLALLLLRTYNDLDERQVKEIYSKEGILKIFKKMEADKAGIQLHKLFPREITNETKEQLAKDWKGANFQFI</sequence>
<dbReference type="EMBL" id="QLNT01000011">
    <property type="protein sequence ID" value="KAF3069903.1"/>
    <property type="molecule type" value="Genomic_DNA"/>
</dbReference>
<feature type="compositionally biased region" description="Basic and acidic residues" evidence="6">
    <location>
        <begin position="7"/>
        <end position="24"/>
    </location>
</feature>
<comment type="caution">
    <text evidence="8">The sequence shown here is derived from an EMBL/GenBank/DDBJ whole genome shotgun (WGS) entry which is preliminary data.</text>
</comment>
<evidence type="ECO:0000313" key="9">
    <source>
        <dbReference type="Proteomes" id="UP000801864"/>
    </source>
</evidence>
<evidence type="ECO:0000256" key="2">
    <source>
        <dbReference type="ARBA" id="ARBA00022670"/>
    </source>
</evidence>
<evidence type="ECO:0000256" key="4">
    <source>
        <dbReference type="ARBA" id="ARBA00022825"/>
    </source>
</evidence>
<evidence type="ECO:0000313" key="8">
    <source>
        <dbReference type="EMBL" id="KAF3069903.1"/>
    </source>
</evidence>
<dbReference type="Pfam" id="PF00082">
    <property type="entry name" value="Peptidase_S8"/>
    <property type="match status" value="1"/>
</dbReference>
<dbReference type="AlphaFoldDB" id="A0A9P5CB87"/>
<organism evidence="8 9">
    <name type="scientific">Trichoderma lentiforme</name>
    <dbReference type="NCBI Taxonomy" id="1567552"/>
    <lineage>
        <taxon>Eukaryota</taxon>
        <taxon>Fungi</taxon>
        <taxon>Dikarya</taxon>
        <taxon>Ascomycota</taxon>
        <taxon>Pezizomycotina</taxon>
        <taxon>Sordariomycetes</taxon>
        <taxon>Hypocreomycetidae</taxon>
        <taxon>Hypocreales</taxon>
        <taxon>Hypocreaceae</taxon>
        <taxon>Trichoderma</taxon>
    </lineage>
</organism>
<dbReference type="GO" id="GO:0004252">
    <property type="term" value="F:serine-type endopeptidase activity"/>
    <property type="evidence" value="ECO:0007669"/>
    <property type="project" value="UniProtKB-UniRule"/>
</dbReference>
<feature type="region of interest" description="Disordered" evidence="6">
    <location>
        <begin position="1"/>
        <end position="42"/>
    </location>
</feature>
<dbReference type="Gene3D" id="3.40.50.200">
    <property type="entry name" value="Peptidase S8/S53 domain"/>
    <property type="match status" value="1"/>
</dbReference>
<protein>
    <submittedName>
        <fullName evidence="8">Minor extracellular protease Epr</fullName>
    </submittedName>
</protein>
<dbReference type="PROSITE" id="PS51892">
    <property type="entry name" value="SUBTILASE"/>
    <property type="match status" value="1"/>
</dbReference>
<dbReference type="InterPro" id="IPR051048">
    <property type="entry name" value="Peptidase_S8/S53_subtilisin"/>
</dbReference>
<dbReference type="InterPro" id="IPR036770">
    <property type="entry name" value="Ankyrin_rpt-contain_sf"/>
</dbReference>
<accession>A0A9P5CB87</accession>
<keyword evidence="9" id="KW-1185">Reference proteome</keyword>
<dbReference type="InterPro" id="IPR036852">
    <property type="entry name" value="Peptidase_S8/S53_dom_sf"/>
</dbReference>
<dbReference type="PRINTS" id="PR00723">
    <property type="entry name" value="SUBTILISIN"/>
</dbReference>
<dbReference type="GO" id="GO:0006508">
    <property type="term" value="P:proteolysis"/>
    <property type="evidence" value="ECO:0007669"/>
    <property type="project" value="UniProtKB-KW"/>
</dbReference>
<keyword evidence="2 5" id="KW-0645">Protease</keyword>
<dbReference type="Proteomes" id="UP000801864">
    <property type="component" value="Unassembled WGS sequence"/>
</dbReference>
<comment type="similarity">
    <text evidence="1 5">Belongs to the peptidase S8 family.</text>
</comment>
<feature type="domain" description="Peptidase S8/S53" evidence="7">
    <location>
        <begin position="708"/>
        <end position="944"/>
    </location>
</feature>
<dbReference type="SUPFAM" id="SSF52743">
    <property type="entry name" value="Subtilisin-like"/>
    <property type="match status" value="1"/>
</dbReference>
<dbReference type="CDD" id="cd07491">
    <property type="entry name" value="Peptidases_S8_7"/>
    <property type="match status" value="1"/>
</dbReference>
<evidence type="ECO:0000256" key="5">
    <source>
        <dbReference type="PROSITE-ProRule" id="PRU01240"/>
    </source>
</evidence>
<gene>
    <name evidence="8" type="ORF">CFAM422_006812</name>
</gene>
<dbReference type="Gene3D" id="1.25.40.20">
    <property type="entry name" value="Ankyrin repeat-containing domain"/>
    <property type="match status" value="1"/>
</dbReference>
<feature type="active site" description="Charge relay system" evidence="5">
    <location>
        <position position="715"/>
    </location>
</feature>
<evidence type="ECO:0000256" key="3">
    <source>
        <dbReference type="ARBA" id="ARBA00022801"/>
    </source>
</evidence>
<name>A0A9P5CB87_9HYPO</name>
<evidence type="ECO:0000256" key="6">
    <source>
        <dbReference type="SAM" id="MobiDB-lite"/>
    </source>
</evidence>
<evidence type="ECO:0000256" key="1">
    <source>
        <dbReference type="ARBA" id="ARBA00011073"/>
    </source>
</evidence>
<dbReference type="PANTHER" id="PTHR43399:SF4">
    <property type="entry name" value="CELL WALL-ASSOCIATED PROTEASE"/>
    <property type="match status" value="1"/>
</dbReference>
<reference evidence="8 9" key="1">
    <citation type="submission" date="2018-06" db="EMBL/GenBank/DDBJ databases">
        <title>Genome analysis of cellulolytic fungus Trichoderma lentiforme CFAM-422.</title>
        <authorList>
            <person name="Steindorff A.S."/>
            <person name="Formighieri E.F."/>
            <person name="Midorikawa G.E.O."/>
            <person name="Tamietti M.S."/>
            <person name="Ramos E.Z."/>
            <person name="Silva A.S."/>
            <person name="Bon E.P.S."/>
            <person name="Mendes T.D."/>
            <person name="Damaso M.C.T."/>
            <person name="Favaro L.C.L."/>
        </authorList>
    </citation>
    <scope>NUCLEOTIDE SEQUENCE [LARGE SCALE GENOMIC DNA]</scope>
    <source>
        <strain evidence="8 9">CFAM-422</strain>
    </source>
</reference>
<feature type="active site" description="Charge relay system" evidence="5">
    <location>
        <position position="913"/>
    </location>
</feature>
<keyword evidence="4 5" id="KW-0720">Serine protease</keyword>
<evidence type="ECO:0000259" key="7">
    <source>
        <dbReference type="Pfam" id="PF00082"/>
    </source>
</evidence>
<dbReference type="InterPro" id="IPR015500">
    <property type="entry name" value="Peptidase_S8_subtilisin-rel"/>
</dbReference>
<keyword evidence="3 5" id="KW-0378">Hydrolase</keyword>
<feature type="active site" description="Charge relay system" evidence="5">
    <location>
        <position position="759"/>
    </location>
</feature>
<dbReference type="InterPro" id="IPR000209">
    <property type="entry name" value="Peptidase_S8/S53_dom"/>
</dbReference>